<evidence type="ECO:0000313" key="2">
    <source>
        <dbReference type="EMBL" id="MFB9681683.1"/>
    </source>
</evidence>
<feature type="signal peptide" evidence="1">
    <location>
        <begin position="1"/>
        <end position="22"/>
    </location>
</feature>
<dbReference type="RefSeq" id="WP_386162864.1">
    <property type="nucleotide sequence ID" value="NZ_JBHMBS010000037.1"/>
</dbReference>
<name>A0ABV5TRB8_9ACTN</name>
<dbReference type="Proteomes" id="UP001589610">
    <property type="component" value="Unassembled WGS sequence"/>
</dbReference>
<keyword evidence="3" id="KW-1185">Reference proteome</keyword>
<proteinExistence type="predicted"/>
<gene>
    <name evidence="2" type="ORF">ACFFRH_39920</name>
</gene>
<comment type="caution">
    <text evidence="2">The sequence shown here is derived from an EMBL/GenBank/DDBJ whole genome shotgun (WGS) entry which is preliminary data.</text>
</comment>
<feature type="chain" id="PRO_5046083694" evidence="1">
    <location>
        <begin position="23"/>
        <end position="66"/>
    </location>
</feature>
<accession>A0ABV5TRB8</accession>
<organism evidence="2 3">
    <name type="scientific">Streptosporangium vulgare</name>
    <dbReference type="NCBI Taxonomy" id="46190"/>
    <lineage>
        <taxon>Bacteria</taxon>
        <taxon>Bacillati</taxon>
        <taxon>Actinomycetota</taxon>
        <taxon>Actinomycetes</taxon>
        <taxon>Streptosporangiales</taxon>
        <taxon>Streptosporangiaceae</taxon>
        <taxon>Streptosporangium</taxon>
    </lineage>
</organism>
<protein>
    <submittedName>
        <fullName evidence="2">Uncharacterized protein</fullName>
    </submittedName>
</protein>
<evidence type="ECO:0000256" key="1">
    <source>
        <dbReference type="SAM" id="SignalP"/>
    </source>
</evidence>
<sequence length="66" mass="6625">MLITVRAAVILGAAFVAASVAAALAFAESNSWPTALFAAGAAFGGTLPVANKVIGSPDEPQPSRRR</sequence>
<keyword evidence="1" id="KW-0732">Signal</keyword>
<evidence type="ECO:0000313" key="3">
    <source>
        <dbReference type="Proteomes" id="UP001589610"/>
    </source>
</evidence>
<reference evidence="2 3" key="1">
    <citation type="submission" date="2024-09" db="EMBL/GenBank/DDBJ databases">
        <authorList>
            <person name="Sun Q."/>
            <person name="Mori K."/>
        </authorList>
    </citation>
    <scope>NUCLEOTIDE SEQUENCE [LARGE SCALE GENOMIC DNA]</scope>
    <source>
        <strain evidence="2 3">JCM 3028</strain>
    </source>
</reference>
<dbReference type="EMBL" id="JBHMBS010000037">
    <property type="protein sequence ID" value="MFB9681683.1"/>
    <property type="molecule type" value="Genomic_DNA"/>
</dbReference>